<feature type="region of interest" description="Disordered" evidence="1">
    <location>
        <begin position="1"/>
        <end position="73"/>
    </location>
</feature>
<gene>
    <name evidence="2" type="ORF">DL762_008347</name>
</gene>
<accession>A0ABY0GX49</accession>
<comment type="caution">
    <text evidence="2">The sequence shown here is derived from an EMBL/GenBank/DDBJ whole genome shotgun (WGS) entry which is preliminary data.</text>
</comment>
<feature type="compositionally biased region" description="Polar residues" evidence="1">
    <location>
        <begin position="27"/>
        <end position="48"/>
    </location>
</feature>
<evidence type="ECO:0008006" key="4">
    <source>
        <dbReference type="Google" id="ProtNLM"/>
    </source>
</evidence>
<reference evidence="2 3" key="1">
    <citation type="submission" date="2018-06" db="EMBL/GenBank/DDBJ databases">
        <title>Complete Genomes of Monosporascus.</title>
        <authorList>
            <person name="Robinson A.J."/>
            <person name="Natvig D.O."/>
        </authorList>
    </citation>
    <scope>NUCLEOTIDE SEQUENCE [LARGE SCALE GENOMIC DNA]</scope>
    <source>
        <strain evidence="2 3">CBS 609.92</strain>
    </source>
</reference>
<feature type="compositionally biased region" description="Basic and acidic residues" evidence="1">
    <location>
        <begin position="395"/>
        <end position="418"/>
    </location>
</feature>
<evidence type="ECO:0000256" key="1">
    <source>
        <dbReference type="SAM" id="MobiDB-lite"/>
    </source>
</evidence>
<keyword evidence="3" id="KW-1185">Reference proteome</keyword>
<feature type="region of interest" description="Disordered" evidence="1">
    <location>
        <begin position="149"/>
        <end position="179"/>
    </location>
</feature>
<feature type="region of interest" description="Disordered" evidence="1">
    <location>
        <begin position="263"/>
        <end position="305"/>
    </location>
</feature>
<sequence>MAVMDMIEKEGANPSSTNEADKENVPGGSTSSAVDQNNNNNPTATVSTIIVAPELGNSRLSKGPSPEKGSGQDRFRQMMMNAPGFTSTSGPLASYAMAPTPAHGRAPPTSMDHYSTGYSAPSHPVSTVVSTVYHSAQSLSRLLPMPTQVKTEGTKPDGSGNGTGRVANAGDDWRPSAPSSTAILSTECQKRRFNPQFTEWVTRDGRYMCSVNLNGITLHDSRTFGTALEAKQSLAKRAVAEVKKFPCPDPAVKAAEKAAKAAAWESSRNEAPQSGRYGGQVKSKPRDDRHRHSAIPQGIGPIRNHYVMDPHTRRSEASHIVSRIQALYDGSGNGPSSFVLTDPLASRAFLEGFALGGKLHETANRPYQPEQIRPRSPQAAIDRLYARYQRKRERSPKETIRRHLRERSPVRRRLSFDG</sequence>
<protein>
    <recommendedName>
        <fullName evidence="4">DRBM domain-containing protein</fullName>
    </recommendedName>
</protein>
<feature type="compositionally biased region" description="Basic and acidic residues" evidence="1">
    <location>
        <begin position="1"/>
        <end position="11"/>
    </location>
</feature>
<dbReference type="Proteomes" id="UP000294003">
    <property type="component" value="Unassembled WGS sequence"/>
</dbReference>
<evidence type="ECO:0000313" key="3">
    <source>
        <dbReference type="Proteomes" id="UP000294003"/>
    </source>
</evidence>
<name>A0ABY0GX49_9PEZI</name>
<feature type="region of interest" description="Disordered" evidence="1">
    <location>
        <begin position="388"/>
        <end position="418"/>
    </location>
</feature>
<dbReference type="EMBL" id="QJNS01000348">
    <property type="protein sequence ID" value="RYO79067.1"/>
    <property type="molecule type" value="Genomic_DNA"/>
</dbReference>
<organism evidence="2 3">
    <name type="scientific">Monosporascus cannonballus</name>
    <dbReference type="NCBI Taxonomy" id="155416"/>
    <lineage>
        <taxon>Eukaryota</taxon>
        <taxon>Fungi</taxon>
        <taxon>Dikarya</taxon>
        <taxon>Ascomycota</taxon>
        <taxon>Pezizomycotina</taxon>
        <taxon>Sordariomycetes</taxon>
        <taxon>Xylariomycetidae</taxon>
        <taxon>Xylariales</taxon>
        <taxon>Xylariales incertae sedis</taxon>
        <taxon>Monosporascus</taxon>
    </lineage>
</organism>
<evidence type="ECO:0000313" key="2">
    <source>
        <dbReference type="EMBL" id="RYO79067.1"/>
    </source>
</evidence>
<proteinExistence type="predicted"/>